<dbReference type="InterPro" id="IPR059026">
    <property type="entry name" value="LpqB_N"/>
</dbReference>
<evidence type="ECO:0000256" key="1">
    <source>
        <dbReference type="SAM" id="SignalP"/>
    </source>
</evidence>
<dbReference type="EMBL" id="CP013747">
    <property type="protein sequence ID" value="ALV42849.1"/>
    <property type="molecule type" value="Genomic_DNA"/>
</dbReference>
<dbReference type="Pfam" id="PF10647">
    <property type="entry name" value="Gmad1"/>
    <property type="match status" value="1"/>
</dbReference>
<feature type="domain" description="GerMN" evidence="2">
    <location>
        <begin position="204"/>
        <end position="295"/>
    </location>
</feature>
<evidence type="ECO:0000313" key="3">
    <source>
        <dbReference type="EMBL" id="ALV42849.1"/>
    </source>
</evidence>
<name>A0A0U3RC91_9MICC</name>
<dbReference type="Pfam" id="PF25976">
    <property type="entry name" value="LpqB_N"/>
    <property type="match status" value="1"/>
</dbReference>
<keyword evidence="1" id="KW-0732">Signal</keyword>
<protein>
    <recommendedName>
        <fullName evidence="2">GerMN domain-containing protein</fullName>
    </recommendedName>
</protein>
<dbReference type="Pfam" id="PF10646">
    <property type="entry name" value="Germane"/>
    <property type="match status" value="1"/>
</dbReference>
<feature type="chain" id="PRO_5039207961" description="GerMN domain-containing protein" evidence="1">
    <location>
        <begin position="28"/>
        <end position="572"/>
    </location>
</feature>
<evidence type="ECO:0000259" key="2">
    <source>
        <dbReference type="SMART" id="SM00909"/>
    </source>
</evidence>
<dbReference type="RefSeq" id="WP_058931926.1">
    <property type="nucleotide sequence ID" value="NZ_CP013747.1"/>
</dbReference>
<dbReference type="AlphaFoldDB" id="A0A0U3RC91"/>
<dbReference type="STRING" id="121292.AU252_18205"/>
<reference evidence="3 4" key="1">
    <citation type="submission" date="2015-12" db="EMBL/GenBank/DDBJ databases">
        <authorList>
            <person name="Shamseldin A."/>
            <person name="Moawad H."/>
            <person name="Abd El-Rahim W.M."/>
            <person name="Sadowsky M.J."/>
        </authorList>
    </citation>
    <scope>NUCLEOTIDE SEQUENCE [LARGE SCALE GENOMIC DNA]</scope>
    <source>
        <strain evidence="3 4">Ar51</strain>
    </source>
</reference>
<sequence length="572" mass="61216">MTGRKVRAMLKRSVVLFVVALVLASCARIPTAGPVGKSAEGSAGNVNAPVFLPAAPQPGATPENIIDYFYRAGTGYEGDYAVAREYLTQAASVSWKPDQRALVYREAKVVGTGVDNVYNYQLDVAYSVDVDGIATQMPEGTIENIPATLTQVDGEWRISAIPDGTAIPEETFKVIYGAYPIYFYDPSFTYAVPDVRWFIKNKTVKAMTSALLAGPAPYLRGAVVSAFPSGIKLARESVPVVSGAAQVDLTAKELTEASTEDRLRMQTQLSLTFRSQPDVVNVELHANQDLVRVEDNGSVLPPVRDKNVPVREIAVSGNELVRYENNRVSPLPDMQPVSSLGPRYPSESPVSQTVAFLNESRTTLYSMVPGQPARALTTRSTITHPSFSIHDWVWAAGPGATGGTEVVAYRPIGVAEGAAVPTVTLTPSWLAGRTVKELRISREGVRALVISEQNGKTKVQIAGIIRNADGTPRELTAPITLVASGDPDQGVWVNDTTVAVMKASAGSNVTPELLSLTSGQPQQLAPWPGLVWLSAGNGLEEIYGQSAEGIFQRLGNGWSPQLKGPIDPSFPG</sequence>
<dbReference type="NCBIfam" id="NF010139">
    <property type="entry name" value="PRK13614.1"/>
    <property type="match status" value="1"/>
</dbReference>
<accession>A0A0U3RC91</accession>
<dbReference type="InterPro" id="IPR018910">
    <property type="entry name" value="LpqB_C"/>
</dbReference>
<proteinExistence type="predicted"/>
<dbReference type="Proteomes" id="UP000065151">
    <property type="component" value="Chromosome"/>
</dbReference>
<dbReference type="KEGG" id="psul:AU252_18205"/>
<dbReference type="InterPro" id="IPR019606">
    <property type="entry name" value="GerMN"/>
</dbReference>
<feature type="signal peptide" evidence="1">
    <location>
        <begin position="1"/>
        <end position="27"/>
    </location>
</feature>
<dbReference type="SMART" id="SM00909">
    <property type="entry name" value="Germane"/>
    <property type="match status" value="1"/>
</dbReference>
<organism evidence="3">
    <name type="scientific">Pseudarthrobacter sulfonivorans</name>
    <dbReference type="NCBI Taxonomy" id="121292"/>
    <lineage>
        <taxon>Bacteria</taxon>
        <taxon>Bacillati</taxon>
        <taxon>Actinomycetota</taxon>
        <taxon>Actinomycetes</taxon>
        <taxon>Micrococcales</taxon>
        <taxon>Micrococcaceae</taxon>
        <taxon>Pseudarthrobacter</taxon>
    </lineage>
</organism>
<gene>
    <name evidence="3" type="ORF">AU252_18205</name>
</gene>
<evidence type="ECO:0000313" key="4">
    <source>
        <dbReference type="Proteomes" id="UP000065151"/>
    </source>
</evidence>
<dbReference type="PROSITE" id="PS51257">
    <property type="entry name" value="PROKAR_LIPOPROTEIN"/>
    <property type="match status" value="1"/>
</dbReference>